<sequence length="182" mass="19527">MPTTFDHFDKRDHRLHLTVPGAHISMKAVACAAVAAGIVFLALELILTPLLMGLSSWVPMRMIAAITMGHVVLPPPDTFDSSAVSAAVVVHFLLSLIYALVFALIAKGRSLATDTVLGAVFGLVLYGVNYYGFTYLFPWFIEMRHWVSALIHLVSGGVLGLTYALAAARFGPLPDHPVAGAQ</sequence>
<dbReference type="EMBL" id="CP041242">
    <property type="protein sequence ID" value="QDH69799.1"/>
    <property type="molecule type" value="Genomic_DNA"/>
</dbReference>
<dbReference type="OrthoDB" id="6169516at2"/>
<feature type="transmembrane region" description="Helical" evidence="1">
    <location>
        <begin position="146"/>
        <end position="166"/>
    </location>
</feature>
<feature type="transmembrane region" description="Helical" evidence="1">
    <location>
        <begin position="84"/>
        <end position="105"/>
    </location>
</feature>
<feature type="transmembrane region" description="Helical" evidence="1">
    <location>
        <begin position="24"/>
        <end position="43"/>
    </location>
</feature>
<evidence type="ECO:0000313" key="2">
    <source>
        <dbReference type="EMBL" id="QDH69799.1"/>
    </source>
</evidence>
<dbReference type="Proteomes" id="UP000317199">
    <property type="component" value="Chromosome"/>
</dbReference>
<keyword evidence="1" id="KW-0472">Membrane</keyword>
<feature type="transmembrane region" description="Helical" evidence="1">
    <location>
        <begin position="117"/>
        <end position="140"/>
    </location>
</feature>
<name>A0A514BS02_9GAMM</name>
<keyword evidence="3" id="KW-1185">Reference proteome</keyword>
<proteinExistence type="predicted"/>
<evidence type="ECO:0000256" key="1">
    <source>
        <dbReference type="SAM" id="Phobius"/>
    </source>
</evidence>
<keyword evidence="1" id="KW-1133">Transmembrane helix</keyword>
<accession>A0A514BS02</accession>
<dbReference type="AlphaFoldDB" id="A0A514BS02"/>
<evidence type="ECO:0000313" key="3">
    <source>
        <dbReference type="Proteomes" id="UP000317199"/>
    </source>
</evidence>
<protein>
    <recommendedName>
        <fullName evidence="4">Sodium:proline symporter</fullName>
    </recommendedName>
</protein>
<dbReference type="KEGG" id="lyj:FKV23_06590"/>
<organism evidence="2 3">
    <name type="scientific">Marilutibacter alkalisoli</name>
    <dbReference type="NCBI Taxonomy" id="2591633"/>
    <lineage>
        <taxon>Bacteria</taxon>
        <taxon>Pseudomonadati</taxon>
        <taxon>Pseudomonadota</taxon>
        <taxon>Gammaproteobacteria</taxon>
        <taxon>Lysobacterales</taxon>
        <taxon>Lysobacteraceae</taxon>
        <taxon>Marilutibacter</taxon>
    </lineage>
</organism>
<evidence type="ECO:0008006" key="4">
    <source>
        <dbReference type="Google" id="ProtNLM"/>
    </source>
</evidence>
<dbReference type="RefSeq" id="WP_141623139.1">
    <property type="nucleotide sequence ID" value="NZ_CP041242.1"/>
</dbReference>
<gene>
    <name evidence="2" type="ORF">FKV23_06590</name>
</gene>
<reference evidence="2 3" key="1">
    <citation type="submission" date="2019-06" db="EMBL/GenBank/DDBJ databases">
        <title>Lysobacter alkalisoli sp. nov. isolated from saline-alkali soil.</title>
        <authorList>
            <person name="Sun J.-Q."/>
            <person name="Xu L."/>
        </authorList>
    </citation>
    <scope>NUCLEOTIDE SEQUENCE [LARGE SCALE GENOMIC DNA]</scope>
    <source>
        <strain evidence="2 3">SJ-36</strain>
    </source>
</reference>
<keyword evidence="1" id="KW-0812">Transmembrane</keyword>